<keyword evidence="1" id="KW-0472">Membrane</keyword>
<dbReference type="Proteomes" id="UP000266385">
    <property type="component" value="Unassembled WGS sequence"/>
</dbReference>
<keyword evidence="3" id="KW-1185">Reference proteome</keyword>
<accession>A0A399RAE9</accession>
<evidence type="ECO:0000313" key="3">
    <source>
        <dbReference type="Proteomes" id="UP000266385"/>
    </source>
</evidence>
<sequence>MHRLFQIKFSVTKGEARTMTPFLMLLNSMAAATASAAPQEPASVPSASTEALAARAHETAMSGLFPLEVAFVVLGCLMVTGFVLMARESRIENNTSL</sequence>
<keyword evidence="1" id="KW-0812">Transmembrane</keyword>
<feature type="transmembrane region" description="Helical" evidence="1">
    <location>
        <begin position="60"/>
        <end position="84"/>
    </location>
</feature>
<gene>
    <name evidence="2" type="ORF">D1223_14370</name>
</gene>
<organism evidence="2 3">
    <name type="scientific">Henriciella mobilis</name>
    <dbReference type="NCBI Taxonomy" id="2305467"/>
    <lineage>
        <taxon>Bacteria</taxon>
        <taxon>Pseudomonadati</taxon>
        <taxon>Pseudomonadota</taxon>
        <taxon>Alphaproteobacteria</taxon>
        <taxon>Hyphomonadales</taxon>
        <taxon>Hyphomonadaceae</taxon>
        <taxon>Henriciella</taxon>
    </lineage>
</organism>
<proteinExistence type="predicted"/>
<reference evidence="2 3" key="1">
    <citation type="submission" date="2018-08" db="EMBL/GenBank/DDBJ databases">
        <title>Henriciella mobilis sp. nov., isolated from seawater.</title>
        <authorList>
            <person name="Cheng H."/>
            <person name="Wu Y.-H."/>
            <person name="Xu X.-W."/>
            <person name="Guo L.-L."/>
        </authorList>
    </citation>
    <scope>NUCLEOTIDE SEQUENCE [LARGE SCALE GENOMIC DNA]</scope>
    <source>
        <strain evidence="2 3">JN25</strain>
    </source>
</reference>
<comment type="caution">
    <text evidence="2">The sequence shown here is derived from an EMBL/GenBank/DDBJ whole genome shotgun (WGS) entry which is preliminary data.</text>
</comment>
<name>A0A399RAE9_9PROT</name>
<keyword evidence="1" id="KW-1133">Transmembrane helix</keyword>
<dbReference type="AlphaFoldDB" id="A0A399RAE9"/>
<evidence type="ECO:0000313" key="2">
    <source>
        <dbReference type="EMBL" id="RIJ28556.1"/>
    </source>
</evidence>
<evidence type="ECO:0000256" key="1">
    <source>
        <dbReference type="SAM" id="Phobius"/>
    </source>
</evidence>
<protein>
    <submittedName>
        <fullName evidence="2">Uncharacterized protein</fullName>
    </submittedName>
</protein>
<dbReference type="EMBL" id="QWFX01000013">
    <property type="protein sequence ID" value="RIJ28556.1"/>
    <property type="molecule type" value="Genomic_DNA"/>
</dbReference>